<dbReference type="Proteomes" id="UP001352852">
    <property type="component" value="Unassembled WGS sequence"/>
</dbReference>
<comment type="caution">
    <text evidence="2">The sequence shown here is derived from an EMBL/GenBank/DDBJ whole genome shotgun (WGS) entry which is preliminary data.</text>
</comment>
<protein>
    <submittedName>
        <fullName evidence="2">Uncharacterized protein</fullName>
    </submittedName>
</protein>
<feature type="region of interest" description="Disordered" evidence="1">
    <location>
        <begin position="58"/>
        <end position="101"/>
    </location>
</feature>
<feature type="compositionally biased region" description="Polar residues" evidence="1">
    <location>
        <begin position="58"/>
        <end position="69"/>
    </location>
</feature>
<sequence>MNTQTTGFIKKYISVSDLEQIRKRNAAYTTACFSSVSNGIRADKAALFYSWITNNQRGSASDQIEPNITSPMSPNLSSQPSNPQSTTITFSPKMYLSRTLR</sequence>
<reference evidence="2 3" key="1">
    <citation type="submission" date="2021-06" db="EMBL/GenBank/DDBJ databases">
        <authorList>
            <person name="Palmer J.M."/>
        </authorList>
    </citation>
    <scope>NUCLEOTIDE SEQUENCE [LARGE SCALE GENOMIC DNA]</scope>
    <source>
        <strain evidence="2 3">CL_MEX2019</strain>
        <tissue evidence="2">Muscle</tissue>
    </source>
</reference>
<keyword evidence="3" id="KW-1185">Reference proteome</keyword>
<name>A0ABU7DWT0_9TELE</name>
<dbReference type="EMBL" id="JAHUTJ010041045">
    <property type="protein sequence ID" value="MED6279507.1"/>
    <property type="molecule type" value="Genomic_DNA"/>
</dbReference>
<accession>A0ABU7DWT0</accession>
<evidence type="ECO:0000256" key="1">
    <source>
        <dbReference type="SAM" id="MobiDB-lite"/>
    </source>
</evidence>
<organism evidence="2 3">
    <name type="scientific">Characodon lateralis</name>
    <dbReference type="NCBI Taxonomy" id="208331"/>
    <lineage>
        <taxon>Eukaryota</taxon>
        <taxon>Metazoa</taxon>
        <taxon>Chordata</taxon>
        <taxon>Craniata</taxon>
        <taxon>Vertebrata</taxon>
        <taxon>Euteleostomi</taxon>
        <taxon>Actinopterygii</taxon>
        <taxon>Neopterygii</taxon>
        <taxon>Teleostei</taxon>
        <taxon>Neoteleostei</taxon>
        <taxon>Acanthomorphata</taxon>
        <taxon>Ovalentaria</taxon>
        <taxon>Atherinomorphae</taxon>
        <taxon>Cyprinodontiformes</taxon>
        <taxon>Goodeidae</taxon>
        <taxon>Characodon</taxon>
    </lineage>
</organism>
<proteinExistence type="predicted"/>
<feature type="compositionally biased region" description="Low complexity" evidence="1">
    <location>
        <begin position="70"/>
        <end position="85"/>
    </location>
</feature>
<evidence type="ECO:0000313" key="2">
    <source>
        <dbReference type="EMBL" id="MED6279507.1"/>
    </source>
</evidence>
<evidence type="ECO:0000313" key="3">
    <source>
        <dbReference type="Proteomes" id="UP001352852"/>
    </source>
</evidence>
<gene>
    <name evidence="2" type="ORF">CHARACLAT_001553</name>
</gene>